<accession>A0A7Y9FFD6</accession>
<dbReference type="Proteomes" id="UP000618382">
    <property type="component" value="Unassembled WGS sequence"/>
</dbReference>
<evidence type="ECO:0000313" key="1">
    <source>
        <dbReference type="EMBL" id="GIG34454.1"/>
    </source>
</evidence>
<reference evidence="1 4" key="2">
    <citation type="submission" date="2021-01" db="EMBL/GenBank/DDBJ databases">
        <title>Whole genome shotgun sequence of Cellulomonas oligotrophica NBRC 109435.</title>
        <authorList>
            <person name="Komaki H."/>
            <person name="Tamura T."/>
        </authorList>
    </citation>
    <scope>NUCLEOTIDE SEQUENCE [LARGE SCALE GENOMIC DNA]</scope>
    <source>
        <strain evidence="1 4">NBRC 109435</strain>
    </source>
</reference>
<dbReference type="AlphaFoldDB" id="A0A7Y9FFD6"/>
<protein>
    <submittedName>
        <fullName evidence="2">Uncharacterized protein</fullName>
    </submittedName>
</protein>
<keyword evidence="4" id="KW-1185">Reference proteome</keyword>
<organism evidence="2 3">
    <name type="scientific">Cellulomonas oligotrophica</name>
    <dbReference type="NCBI Taxonomy" id="931536"/>
    <lineage>
        <taxon>Bacteria</taxon>
        <taxon>Bacillati</taxon>
        <taxon>Actinomycetota</taxon>
        <taxon>Actinomycetes</taxon>
        <taxon>Micrococcales</taxon>
        <taxon>Cellulomonadaceae</taxon>
        <taxon>Cellulomonas</taxon>
    </lineage>
</organism>
<name>A0A7Y9FFD6_9CELL</name>
<dbReference type="EMBL" id="JACCBK010000001">
    <property type="protein sequence ID" value="NYD86219.1"/>
    <property type="molecule type" value="Genomic_DNA"/>
</dbReference>
<sequence length="152" mass="16442">MLELRVETLDGCPDQPVMTVLVDGAAPWEGVVPGWQGFHPAEMLGDDSPLLPDDLGRRVAIYRCTCGQAGCGVVAPVVIPSPDGRRVSWVDARDFTGVFDSPLATTTPTTEGRCWDVPDLHFDRAQYLAEIRRATGRADPFVETPIRGPVGP</sequence>
<dbReference type="Proteomes" id="UP000577956">
    <property type="component" value="Unassembled WGS sequence"/>
</dbReference>
<dbReference type="RefSeq" id="WP_140457883.1">
    <property type="nucleotide sequence ID" value="NZ_BAABFI010000001.1"/>
</dbReference>
<gene>
    <name evidence="2" type="ORF">BKA21_001768</name>
    <name evidence="1" type="ORF">Col01nite_36130</name>
</gene>
<reference evidence="2 3" key="1">
    <citation type="submission" date="2020-07" db="EMBL/GenBank/DDBJ databases">
        <title>Sequencing the genomes of 1000 actinobacteria strains.</title>
        <authorList>
            <person name="Klenk H.-P."/>
        </authorList>
    </citation>
    <scope>NUCLEOTIDE SEQUENCE [LARGE SCALE GENOMIC DNA]</scope>
    <source>
        <strain evidence="2 3">DSM 24482</strain>
    </source>
</reference>
<comment type="caution">
    <text evidence="2">The sequence shown here is derived from an EMBL/GenBank/DDBJ whole genome shotgun (WGS) entry which is preliminary data.</text>
</comment>
<evidence type="ECO:0000313" key="4">
    <source>
        <dbReference type="Proteomes" id="UP000618382"/>
    </source>
</evidence>
<evidence type="ECO:0000313" key="2">
    <source>
        <dbReference type="EMBL" id="NYD86219.1"/>
    </source>
</evidence>
<dbReference type="EMBL" id="BONN01000017">
    <property type="protein sequence ID" value="GIG34454.1"/>
    <property type="molecule type" value="Genomic_DNA"/>
</dbReference>
<proteinExistence type="predicted"/>
<evidence type="ECO:0000313" key="3">
    <source>
        <dbReference type="Proteomes" id="UP000577956"/>
    </source>
</evidence>